<evidence type="ECO:0000313" key="5">
    <source>
        <dbReference type="Proteomes" id="UP000231503"/>
    </source>
</evidence>
<evidence type="ECO:0000313" key="4">
    <source>
        <dbReference type="EMBL" id="PIR69923.1"/>
    </source>
</evidence>
<name>A0A2H0TEF5_9BACT</name>
<dbReference type="InterPro" id="IPR001732">
    <property type="entry name" value="UDP-Glc/GDP-Man_DH_N"/>
</dbReference>
<dbReference type="Gene3D" id="3.40.50.720">
    <property type="entry name" value="NAD(P)-binding Rossmann-like Domain"/>
    <property type="match status" value="1"/>
</dbReference>
<reference evidence="5" key="1">
    <citation type="submission" date="2017-09" db="EMBL/GenBank/DDBJ databases">
        <title>Depth-based differentiation of microbial function through sediment-hosted aquifers and enrichment of novel symbionts in the deep terrestrial subsurface.</title>
        <authorList>
            <person name="Probst A.J."/>
            <person name="Ladd B."/>
            <person name="Jarett J.K."/>
            <person name="Geller-Mcgrath D.E."/>
            <person name="Sieber C.M.K."/>
            <person name="Emerson J.B."/>
            <person name="Anantharaman K."/>
            <person name="Thomas B.C."/>
            <person name="Malmstrom R."/>
            <person name="Stieglmeier M."/>
            <person name="Klingl A."/>
            <person name="Woyke T."/>
            <person name="Ryan C.M."/>
            <person name="Banfield J.F."/>
        </authorList>
    </citation>
    <scope>NUCLEOTIDE SEQUENCE [LARGE SCALE GENOMIC DNA]</scope>
</reference>
<sequence>MATEKPNIGIVGLGMVGEPLKRYFELEGFVRGKNLFCYDTDPKKQYSDNVRKADIIFVTVPTPRNPDGSCNVKIVESVIQEYADKKKAFVIKSTVEPGTAERIAKKYKVKVLFNPEFLTESRAWEDMINPDRQVVGHTVSAKEHTSEILNLLPRAFFTSPGTLGAYNFTRINATEAELGKYAGNSFGAVKVAFGNIFADICNAIEYVFKKEGIKAPVDYNNVRKMVAHDRRIGDAWLDVHHGTYRGFGGYCLPKDLDAIIFTARTLEKQLPPKSENRLLLDRGVRILEAVRDYNNTLLEVQGIPFDKATGHDHEVAAFLKEKTNKKASPKKKEKK</sequence>
<gene>
    <name evidence="4" type="ORF">COU47_00630</name>
</gene>
<evidence type="ECO:0000259" key="2">
    <source>
        <dbReference type="Pfam" id="PF00984"/>
    </source>
</evidence>
<dbReference type="Proteomes" id="UP000231503">
    <property type="component" value="Unassembled WGS sequence"/>
</dbReference>
<dbReference type="InterPro" id="IPR036291">
    <property type="entry name" value="NAD(P)-bd_dom_sf"/>
</dbReference>
<dbReference type="AlphaFoldDB" id="A0A2H0TEF5"/>
<dbReference type="Gene3D" id="1.10.1040.10">
    <property type="entry name" value="N-(1-d-carboxylethyl)-l-norvaline Dehydrogenase, domain 2"/>
    <property type="match status" value="1"/>
</dbReference>
<dbReference type="EMBL" id="PFCO01000001">
    <property type="protein sequence ID" value="PIR69923.1"/>
    <property type="molecule type" value="Genomic_DNA"/>
</dbReference>
<dbReference type="Pfam" id="PF03721">
    <property type="entry name" value="UDPG_MGDP_dh_N"/>
    <property type="match status" value="1"/>
</dbReference>
<dbReference type="SUPFAM" id="SSF48179">
    <property type="entry name" value="6-phosphogluconate dehydrogenase C-terminal domain-like"/>
    <property type="match status" value="1"/>
</dbReference>
<proteinExistence type="inferred from homology"/>
<dbReference type="GO" id="GO:0016616">
    <property type="term" value="F:oxidoreductase activity, acting on the CH-OH group of donors, NAD or NADP as acceptor"/>
    <property type="evidence" value="ECO:0007669"/>
    <property type="project" value="InterPro"/>
</dbReference>
<dbReference type="Pfam" id="PF00984">
    <property type="entry name" value="UDPG_MGDP_dh"/>
    <property type="match status" value="1"/>
</dbReference>
<feature type="domain" description="UDP-glucose/GDP-mannose dehydrogenase N-terminal" evidence="3">
    <location>
        <begin position="44"/>
        <end position="144"/>
    </location>
</feature>
<dbReference type="GO" id="GO:0051287">
    <property type="term" value="F:NAD binding"/>
    <property type="evidence" value="ECO:0007669"/>
    <property type="project" value="InterPro"/>
</dbReference>
<dbReference type="InterPro" id="IPR014026">
    <property type="entry name" value="UDP-Glc/GDP-Man_DH_dimer"/>
</dbReference>
<dbReference type="SUPFAM" id="SSF51735">
    <property type="entry name" value="NAD(P)-binding Rossmann-fold domains"/>
    <property type="match status" value="1"/>
</dbReference>
<dbReference type="InterPro" id="IPR013328">
    <property type="entry name" value="6PGD_dom2"/>
</dbReference>
<dbReference type="PANTHER" id="PTHR43750:SF3">
    <property type="entry name" value="UDP-GLUCOSE 6-DEHYDROGENASE TUAD"/>
    <property type="match status" value="1"/>
</dbReference>
<organism evidence="4 5">
    <name type="scientific">Candidatus Niyogibacteria bacterium CG10_big_fil_rev_8_21_14_0_10_46_36</name>
    <dbReference type="NCBI Taxonomy" id="1974726"/>
    <lineage>
        <taxon>Bacteria</taxon>
        <taxon>Candidatus Niyogiibacteriota</taxon>
    </lineage>
</organism>
<evidence type="ECO:0000259" key="3">
    <source>
        <dbReference type="Pfam" id="PF03721"/>
    </source>
</evidence>
<dbReference type="InterPro" id="IPR008927">
    <property type="entry name" value="6-PGluconate_DH-like_C_sf"/>
</dbReference>
<evidence type="ECO:0000256" key="1">
    <source>
        <dbReference type="ARBA" id="ARBA00006601"/>
    </source>
</evidence>
<feature type="domain" description="UDP-glucose/GDP-mannose dehydrogenase dimerisation" evidence="2">
    <location>
        <begin position="175"/>
        <end position="268"/>
    </location>
</feature>
<comment type="caution">
    <text evidence="4">The sequence shown here is derived from an EMBL/GenBank/DDBJ whole genome shotgun (WGS) entry which is preliminary data.</text>
</comment>
<accession>A0A2H0TEF5</accession>
<dbReference type="PANTHER" id="PTHR43750">
    <property type="entry name" value="UDP-GLUCOSE 6-DEHYDROGENASE TUAD"/>
    <property type="match status" value="1"/>
</dbReference>
<evidence type="ECO:0008006" key="6">
    <source>
        <dbReference type="Google" id="ProtNLM"/>
    </source>
</evidence>
<comment type="similarity">
    <text evidence="1">Belongs to the UDP-glucose/GDP-mannose dehydrogenase family.</text>
</comment>
<protein>
    <recommendedName>
        <fullName evidence="6">UDP-glucose/GDP-mannose dehydrogenase family protein</fullName>
    </recommendedName>
</protein>